<dbReference type="RefSeq" id="WP_105683036.1">
    <property type="nucleotide sequence ID" value="NZ_JBBGZD010000002.1"/>
</dbReference>
<proteinExistence type="predicted"/>
<evidence type="ECO:0000313" key="1">
    <source>
        <dbReference type="EMBL" id="PRB83288.1"/>
    </source>
</evidence>
<gene>
    <name evidence="1" type="ORF">CQ022_14310</name>
    <name evidence="2" type="ORF">CQ033_13205</name>
</gene>
<dbReference type="Proteomes" id="UP000238534">
    <property type="component" value="Unassembled WGS sequence"/>
</dbReference>
<evidence type="ECO:0000313" key="4">
    <source>
        <dbReference type="Proteomes" id="UP000238534"/>
    </source>
</evidence>
<organism evidence="1 4">
    <name type="scientific">Chryseobacterium culicis</name>
    <dbReference type="NCBI Taxonomy" id="680127"/>
    <lineage>
        <taxon>Bacteria</taxon>
        <taxon>Pseudomonadati</taxon>
        <taxon>Bacteroidota</taxon>
        <taxon>Flavobacteriia</taxon>
        <taxon>Flavobacteriales</taxon>
        <taxon>Weeksellaceae</taxon>
        <taxon>Chryseobacterium group</taxon>
        <taxon>Chryseobacterium</taxon>
    </lineage>
</organism>
<dbReference type="Proteomes" id="UP000238325">
    <property type="component" value="Unassembled WGS sequence"/>
</dbReference>
<dbReference type="OrthoDB" id="6402183at2"/>
<evidence type="ECO:0000313" key="3">
    <source>
        <dbReference type="Proteomes" id="UP000238325"/>
    </source>
</evidence>
<comment type="caution">
    <text evidence="1">The sequence shown here is derived from an EMBL/GenBank/DDBJ whole genome shotgun (WGS) entry which is preliminary data.</text>
</comment>
<dbReference type="EMBL" id="PCPP01000002">
    <property type="protein sequence ID" value="PRB83288.1"/>
    <property type="molecule type" value="Genomic_DNA"/>
</dbReference>
<name>A0A2S9CS06_CHRCI</name>
<dbReference type="AlphaFoldDB" id="A0A2S9CS06"/>
<accession>A0A2S9CS06</accession>
<dbReference type="EMBL" id="PCPH01000003">
    <property type="protein sequence ID" value="PRB89530.1"/>
    <property type="molecule type" value="Genomic_DNA"/>
</dbReference>
<keyword evidence="3" id="KW-1185">Reference proteome</keyword>
<reference evidence="3 4" key="1">
    <citation type="submission" date="2017-09" db="EMBL/GenBank/DDBJ databases">
        <title>Genomic, metabolic, and phenotypic characteristics of bacterial isolates from the natural microbiome of the model nematode Caenorhabditis elegans.</title>
        <authorList>
            <person name="Zimmermann J."/>
            <person name="Obeng N."/>
            <person name="Yang W."/>
            <person name="Obeng O."/>
            <person name="Kissoyan K."/>
            <person name="Pees B."/>
            <person name="Dirksen P."/>
            <person name="Hoppner M."/>
            <person name="Franke A."/>
            <person name="Rosenstiel P."/>
            <person name="Leippe M."/>
            <person name="Dierking K."/>
            <person name="Kaleta C."/>
            <person name="Schulenburg H."/>
        </authorList>
    </citation>
    <scope>NUCLEOTIDE SEQUENCE [LARGE SCALE GENOMIC DNA]</scope>
    <source>
        <strain evidence="1 4">MYb25</strain>
        <strain evidence="2 3">MYb44</strain>
    </source>
</reference>
<sequence length="372" mass="43328">MAIRYYYIDDDPKSTITETAKGLSIHPEELIVTAFQHKEWDKQISFIIENQQNFDGLLLDWTLNQKSEEGADANFNVEALAQQLRRHIIDNDKIKKDFPIVICSADYRFQDIFSKETSGHDLFDLVFEKDEFDTDQEKIILQLKDLAEGYKSISTHKSIKEIFGIENLEELDYRVLDYMENQIGQPTHEIARFMLTKIVKSNGILIDEYLLAARLGADILNIDENSVQEWHKLMGIISETQFRGVFSNAWPKWWMHKVDEFWTNTFENSLGNLNAPQRIEMLNEQFGLHLKPAPILEKASSSDFWVVCKKTHTPLAMNDAILATSDVNSSPWEEDEYYSIETALEEDPKNIHILEKERVKKLKAEHTKIRPR</sequence>
<protein>
    <submittedName>
        <fullName evidence="1">Uncharacterized protein</fullName>
    </submittedName>
</protein>
<evidence type="ECO:0000313" key="2">
    <source>
        <dbReference type="EMBL" id="PRB89530.1"/>
    </source>
</evidence>